<evidence type="ECO:0000256" key="1">
    <source>
        <dbReference type="SAM" id="MobiDB-lite"/>
    </source>
</evidence>
<keyword evidence="3" id="KW-1185">Reference proteome</keyword>
<reference evidence="2 3" key="1">
    <citation type="submission" date="2019-03" db="EMBL/GenBank/DDBJ databases">
        <title>First draft genome of Liparis tanakae, snailfish: a comprehensive survey of snailfish specific genes.</title>
        <authorList>
            <person name="Kim W."/>
            <person name="Song I."/>
            <person name="Jeong J.-H."/>
            <person name="Kim D."/>
            <person name="Kim S."/>
            <person name="Ryu S."/>
            <person name="Song J.Y."/>
            <person name="Lee S.K."/>
        </authorList>
    </citation>
    <scope>NUCLEOTIDE SEQUENCE [LARGE SCALE GENOMIC DNA]</scope>
    <source>
        <tissue evidence="2">Muscle</tissue>
    </source>
</reference>
<comment type="caution">
    <text evidence="2">The sequence shown here is derived from an EMBL/GenBank/DDBJ whole genome shotgun (WGS) entry which is preliminary data.</text>
</comment>
<organism evidence="2 3">
    <name type="scientific">Liparis tanakae</name>
    <name type="common">Tanaka's snailfish</name>
    <dbReference type="NCBI Taxonomy" id="230148"/>
    <lineage>
        <taxon>Eukaryota</taxon>
        <taxon>Metazoa</taxon>
        <taxon>Chordata</taxon>
        <taxon>Craniata</taxon>
        <taxon>Vertebrata</taxon>
        <taxon>Euteleostomi</taxon>
        <taxon>Actinopterygii</taxon>
        <taxon>Neopterygii</taxon>
        <taxon>Teleostei</taxon>
        <taxon>Neoteleostei</taxon>
        <taxon>Acanthomorphata</taxon>
        <taxon>Eupercaria</taxon>
        <taxon>Perciformes</taxon>
        <taxon>Cottioidei</taxon>
        <taxon>Cottales</taxon>
        <taxon>Liparidae</taxon>
        <taxon>Liparis</taxon>
    </lineage>
</organism>
<protein>
    <submittedName>
        <fullName evidence="2">Uncharacterized protein</fullName>
    </submittedName>
</protein>
<feature type="region of interest" description="Disordered" evidence="1">
    <location>
        <begin position="160"/>
        <end position="184"/>
    </location>
</feature>
<accession>A0A4Z2GFH5</accession>
<evidence type="ECO:0000313" key="3">
    <source>
        <dbReference type="Proteomes" id="UP000314294"/>
    </source>
</evidence>
<name>A0A4Z2GFH5_9TELE</name>
<sequence length="184" mass="20401">MFFSKSSMRVLISSKLSFSQRKERADPEEEQDRRTELLNSINCVWFEVTTTVETELPFSQEKEGEDPEEEQDRRTELLLDSNISVVLAFTFTLDTETRDDGELTVDGEVYWITGAIADGIKHRAPEGSLVVTSHIDYRESGASVSELNSLTGCDLRAAVEPGERGRGSRGGAGQTDGAVELHQV</sequence>
<dbReference type="Proteomes" id="UP000314294">
    <property type="component" value="Unassembled WGS sequence"/>
</dbReference>
<dbReference type="EMBL" id="SRLO01000557">
    <property type="protein sequence ID" value="TNN52149.1"/>
    <property type="molecule type" value="Genomic_DNA"/>
</dbReference>
<dbReference type="AlphaFoldDB" id="A0A4Z2GFH5"/>
<dbReference type="OrthoDB" id="10626751at2759"/>
<gene>
    <name evidence="2" type="ORF">EYF80_037631</name>
</gene>
<evidence type="ECO:0000313" key="2">
    <source>
        <dbReference type="EMBL" id="TNN52149.1"/>
    </source>
</evidence>
<proteinExistence type="predicted"/>